<evidence type="ECO:0000313" key="1">
    <source>
        <dbReference type="EMBL" id="MET7000234.1"/>
    </source>
</evidence>
<comment type="caution">
    <text evidence="1">The sequence shown here is derived from an EMBL/GenBank/DDBJ whole genome shotgun (WGS) entry which is preliminary data.</text>
</comment>
<accession>A0ABV2TDQ0</accession>
<reference evidence="1 2" key="1">
    <citation type="submission" date="2024-06" db="EMBL/GenBank/DDBJ databases">
        <title>Chitinophaga defluvii sp. nov., isolated from municipal sewage.</title>
        <authorList>
            <person name="Zhang L."/>
        </authorList>
    </citation>
    <scope>NUCLEOTIDE SEQUENCE [LARGE SCALE GENOMIC DNA]</scope>
    <source>
        <strain evidence="1 2">H8</strain>
    </source>
</reference>
<evidence type="ECO:0000313" key="2">
    <source>
        <dbReference type="Proteomes" id="UP001549749"/>
    </source>
</evidence>
<protein>
    <submittedName>
        <fullName evidence="1">Uncharacterized protein</fullName>
    </submittedName>
</protein>
<dbReference type="EMBL" id="JBEXAC010000002">
    <property type="protein sequence ID" value="MET7000234.1"/>
    <property type="molecule type" value="Genomic_DNA"/>
</dbReference>
<dbReference type="InterPro" id="IPR006311">
    <property type="entry name" value="TAT_signal"/>
</dbReference>
<keyword evidence="2" id="KW-1185">Reference proteome</keyword>
<sequence>MENNVMNALSRRRFLVSGTLFTAGLLLARYPGIAAITKKTAGKPAVALPHFPDKMHAFLWRNWNLVPLDRMAKVAGTSAAELLRLGKEIGLPAIIPVTAELQQRSYLSVIRRNWHLLPRQQLLELLEWTDEKLTFTLQEDDFFYIKLGSIKPDCDPIRYQPSDATTKAREAWMARVMKEEFPGGFPKPEQPLFHFVKELSTPPAKVAPVESGFSPRFGYAYFALFGDPLLEPEIDPYPDGYLDRMAASGMGGTWMHIVLSKLTPFPWDPALSEHWEQRLENLNKLVVRARKHGIGIYLYLNEPRFLPLSFFEKYPDLKGVTIGDQAALCTSHPEVQEYLVDALATITSRVPDLAGFFSITASENHTNCWSHGLGGNCPRCGKRGPAAVIAELNGLYLKGIQQGIRQYEQQSGKKAATTPQLIAWDWGWANGWAEEIVPALPPELALMSVSEWDLPLNRGGVKNTVGEYSISAVGPGPRALRHWGIARQHGLKIIAKIQAGTTWEIGAVPYIPALENVATHAANLREAKVDGLMLGWTLGGHPSPNLEVVAAIGSNPSLSALQAMELVAKRRYGPAGPAVVAAWRQFSTAFSEFPYNGSVVYMAPLQTGPSNLLWEKPTGYTATMVGIPYDDVRSWVSNYPVPVFSSQLNKIVDGFNAALATLRKQTRAMKLSKAERKALADECNIAEAIAIHYSSIVHQIQFITLRDQLLAKPDKAEALAAVGKLEQVLREEITLAKRMCVLQGRDARLGFEATNHYFYVPADLVEKVINCRDLLDRWLPAMKKSLA</sequence>
<dbReference type="Proteomes" id="UP001549749">
    <property type="component" value="Unassembled WGS sequence"/>
</dbReference>
<dbReference type="PROSITE" id="PS51318">
    <property type="entry name" value="TAT"/>
    <property type="match status" value="1"/>
</dbReference>
<dbReference type="RefSeq" id="WP_354662794.1">
    <property type="nucleotide sequence ID" value="NZ_JBEXAC010000002.1"/>
</dbReference>
<proteinExistence type="predicted"/>
<organism evidence="1 2">
    <name type="scientific">Chitinophaga defluvii</name>
    <dbReference type="NCBI Taxonomy" id="3163343"/>
    <lineage>
        <taxon>Bacteria</taxon>
        <taxon>Pseudomonadati</taxon>
        <taxon>Bacteroidota</taxon>
        <taxon>Chitinophagia</taxon>
        <taxon>Chitinophagales</taxon>
        <taxon>Chitinophagaceae</taxon>
        <taxon>Chitinophaga</taxon>
    </lineage>
</organism>
<name>A0ABV2TDQ0_9BACT</name>
<gene>
    <name evidence="1" type="ORF">ABR189_22775</name>
</gene>